<dbReference type="Proteomes" id="UP001631957">
    <property type="component" value="Unassembled WGS sequence"/>
</dbReference>
<feature type="domain" description="DEAD-box RNA helicase Q" evidence="11">
    <location>
        <begin position="35"/>
        <end position="63"/>
    </location>
</feature>
<keyword evidence="3 12" id="KW-0347">Helicase</keyword>
<feature type="short sequence motif" description="Q motif" evidence="6">
    <location>
        <begin position="35"/>
        <end position="63"/>
    </location>
</feature>
<evidence type="ECO:0000256" key="3">
    <source>
        <dbReference type="ARBA" id="ARBA00022806"/>
    </source>
</evidence>
<dbReference type="InterPro" id="IPR001650">
    <property type="entry name" value="Helicase_C-like"/>
</dbReference>
<dbReference type="CDD" id="cd00268">
    <property type="entry name" value="DEADc"/>
    <property type="match status" value="1"/>
</dbReference>
<dbReference type="Pfam" id="PF00271">
    <property type="entry name" value="Helicase_C"/>
    <property type="match status" value="1"/>
</dbReference>
<dbReference type="InterPro" id="IPR011545">
    <property type="entry name" value="DEAD/DEAH_box_helicase_dom"/>
</dbReference>
<evidence type="ECO:0000313" key="13">
    <source>
        <dbReference type="Proteomes" id="UP001631957"/>
    </source>
</evidence>
<dbReference type="EMBL" id="JBJVNI010000016">
    <property type="protein sequence ID" value="MFM9612759.1"/>
    <property type="molecule type" value="Genomic_DNA"/>
</dbReference>
<accession>A0ABW9HXB4</accession>
<feature type="coiled-coil region" evidence="7">
    <location>
        <begin position="426"/>
        <end position="501"/>
    </location>
</feature>
<keyword evidence="13" id="KW-1185">Reference proteome</keyword>
<dbReference type="InterPro" id="IPR050079">
    <property type="entry name" value="DEAD_box_RNA_helicase"/>
</dbReference>
<dbReference type="InterPro" id="IPR044742">
    <property type="entry name" value="DEAD/DEAH_RhlB"/>
</dbReference>
<feature type="domain" description="Helicase C-terminal" evidence="10">
    <location>
        <begin position="265"/>
        <end position="416"/>
    </location>
</feature>
<keyword evidence="1" id="KW-0547">Nucleotide-binding</keyword>
<dbReference type="PROSITE" id="PS51194">
    <property type="entry name" value="HELICASE_CTER"/>
    <property type="match status" value="1"/>
</dbReference>
<dbReference type="PANTHER" id="PTHR47959:SF13">
    <property type="entry name" value="ATP-DEPENDENT RNA HELICASE RHLE"/>
    <property type="match status" value="1"/>
</dbReference>
<reference evidence="12 13" key="1">
    <citation type="submission" date="2024-12" db="EMBL/GenBank/DDBJ databases">
        <title>Forecasting of Potato common scab and diversities of Pathogenic streptomyces spp. in china.</title>
        <authorList>
            <person name="Handique U."/>
            <person name="Wu J."/>
        </authorList>
    </citation>
    <scope>NUCLEOTIDE SEQUENCE [LARGE SCALE GENOMIC DNA]</scope>
    <source>
        <strain evidence="12 13">ZRIMU1530</strain>
    </source>
</reference>
<evidence type="ECO:0000259" key="10">
    <source>
        <dbReference type="PROSITE" id="PS51194"/>
    </source>
</evidence>
<evidence type="ECO:0000256" key="2">
    <source>
        <dbReference type="ARBA" id="ARBA00022801"/>
    </source>
</evidence>
<name>A0ABW9HXB4_9ACTN</name>
<dbReference type="InterPro" id="IPR014014">
    <property type="entry name" value="RNA_helicase_DEAD_Q_motif"/>
</dbReference>
<feature type="domain" description="Helicase ATP-binding" evidence="9">
    <location>
        <begin position="66"/>
        <end position="239"/>
    </location>
</feature>
<dbReference type="Gene3D" id="3.40.50.300">
    <property type="entry name" value="P-loop containing nucleotide triphosphate hydrolases"/>
    <property type="match status" value="2"/>
</dbReference>
<dbReference type="Pfam" id="PF00270">
    <property type="entry name" value="DEAD"/>
    <property type="match status" value="1"/>
</dbReference>
<dbReference type="RefSeq" id="WP_055723320.1">
    <property type="nucleotide sequence ID" value="NZ_JBJVNI010000016.1"/>
</dbReference>
<dbReference type="SUPFAM" id="SSF52540">
    <property type="entry name" value="P-loop containing nucleoside triphosphate hydrolases"/>
    <property type="match status" value="1"/>
</dbReference>
<dbReference type="InterPro" id="IPR014001">
    <property type="entry name" value="Helicase_ATP-bd"/>
</dbReference>
<evidence type="ECO:0000256" key="6">
    <source>
        <dbReference type="PROSITE-ProRule" id="PRU00552"/>
    </source>
</evidence>
<evidence type="ECO:0000259" key="9">
    <source>
        <dbReference type="PROSITE" id="PS51192"/>
    </source>
</evidence>
<dbReference type="InterPro" id="IPR027417">
    <property type="entry name" value="P-loop_NTPase"/>
</dbReference>
<evidence type="ECO:0000256" key="4">
    <source>
        <dbReference type="ARBA" id="ARBA00022840"/>
    </source>
</evidence>
<dbReference type="CDD" id="cd18787">
    <property type="entry name" value="SF2_C_DEAD"/>
    <property type="match status" value="1"/>
</dbReference>
<organism evidence="12 13">
    <name type="scientific">Streptomyces niveiscabiei</name>
    <dbReference type="NCBI Taxonomy" id="164115"/>
    <lineage>
        <taxon>Bacteria</taxon>
        <taxon>Bacillati</taxon>
        <taxon>Actinomycetota</taxon>
        <taxon>Actinomycetes</taxon>
        <taxon>Kitasatosporales</taxon>
        <taxon>Streptomycetaceae</taxon>
        <taxon>Streptomyces</taxon>
    </lineage>
</organism>
<dbReference type="SMART" id="SM00490">
    <property type="entry name" value="HELICc"/>
    <property type="match status" value="1"/>
</dbReference>
<evidence type="ECO:0000256" key="1">
    <source>
        <dbReference type="ARBA" id="ARBA00022741"/>
    </source>
</evidence>
<gene>
    <name evidence="12" type="ORF">ACKI18_29150</name>
</gene>
<dbReference type="PROSITE" id="PS51192">
    <property type="entry name" value="HELICASE_ATP_BIND_1"/>
    <property type="match status" value="1"/>
</dbReference>
<dbReference type="PROSITE" id="PS51195">
    <property type="entry name" value="Q_MOTIF"/>
    <property type="match status" value="1"/>
</dbReference>
<evidence type="ECO:0000256" key="8">
    <source>
        <dbReference type="SAM" id="MobiDB-lite"/>
    </source>
</evidence>
<keyword evidence="2" id="KW-0378">Hydrolase</keyword>
<comment type="similarity">
    <text evidence="5">Belongs to the DEAD box helicase family.</text>
</comment>
<feature type="region of interest" description="Disordered" evidence="8">
    <location>
        <begin position="505"/>
        <end position="693"/>
    </location>
</feature>
<sequence>MSISSSDQVVESVVVESEEVVEAVEAPVADEAPETTFADLGLPEGVVRKLAQNGVTTPFPIQAATIPDALDGKDILGRGRTGSGKTLSFGLPVLARLAGGRTEKKRPRAVILTPTRELAMQVADALQPYGDVVGLKMKVVCGGTSMGNQIYALERGVDILVATPGRLRDIINRGACSLEDVEVAVLDEADQMSDLGFLPEVTELLDQVPAGGQRMLFSATMENEISTLVKRYLVDPVSHEVDAAQGAVTTMSHHILIVKPKDKAPVTAAIASRKGRTIIFVRTQLGADRVAEQLRESGVKADALHGGMTQGARTRTLADFKDGYVNVLVATDVAARGIHVDGIDLVLNVDPAGDHKDYLHRAGRTARAGRTGTVVSLSLPHQRRQIFRLMEDAGVDAGRHIIQGGSAFEPEVAEITGARSMTEVQAESAGNAAQQAEREVVQLTKQLERAQKRAAELRDEADRLVARVARDRGEDPEAAVAEAQEQAVAEVQAAVEEAAAAEVAAERREFRRDDRRDDRGGRGFERRDGERGGFRRDDRPFNRDRGDRRDDRGGRGFERRDNDRPGFERRDGERGGFRRDDRPFNRDRGDRRDDRGGRGFERRDNDRPGFERRDNDRGGFERRDNDRGGFRRDDRSGHRGSDRPFNRDRRDDRPGFRSGGHDRPSFRRDDHRGSGTGSSSFRRDDKPRWKRNG</sequence>
<dbReference type="SMART" id="SM00487">
    <property type="entry name" value="DEXDc"/>
    <property type="match status" value="1"/>
</dbReference>
<evidence type="ECO:0000259" key="11">
    <source>
        <dbReference type="PROSITE" id="PS51195"/>
    </source>
</evidence>
<evidence type="ECO:0000256" key="5">
    <source>
        <dbReference type="ARBA" id="ARBA00038437"/>
    </source>
</evidence>
<dbReference type="InterPro" id="IPR057584">
    <property type="entry name" value="RDM3_C"/>
</dbReference>
<evidence type="ECO:0000256" key="7">
    <source>
        <dbReference type="SAM" id="Coils"/>
    </source>
</evidence>
<dbReference type="Pfam" id="PF23348">
    <property type="entry name" value="RDM3_C"/>
    <property type="match status" value="1"/>
</dbReference>
<comment type="caution">
    <text evidence="12">The sequence shown here is derived from an EMBL/GenBank/DDBJ whole genome shotgun (WGS) entry which is preliminary data.</text>
</comment>
<keyword evidence="7" id="KW-0175">Coiled coil</keyword>
<feature type="compositionally biased region" description="Basic and acidic residues" evidence="8">
    <location>
        <begin position="505"/>
        <end position="673"/>
    </location>
</feature>
<protein>
    <submittedName>
        <fullName evidence="12">DEAD/DEAH box helicase</fullName>
    </submittedName>
</protein>
<dbReference type="GO" id="GO:0004386">
    <property type="term" value="F:helicase activity"/>
    <property type="evidence" value="ECO:0007669"/>
    <property type="project" value="UniProtKB-KW"/>
</dbReference>
<evidence type="ECO:0000313" key="12">
    <source>
        <dbReference type="EMBL" id="MFM9612759.1"/>
    </source>
</evidence>
<dbReference type="PANTHER" id="PTHR47959">
    <property type="entry name" value="ATP-DEPENDENT RNA HELICASE RHLE-RELATED"/>
    <property type="match status" value="1"/>
</dbReference>
<keyword evidence="4" id="KW-0067">ATP-binding</keyword>
<proteinExistence type="inferred from homology"/>